<keyword evidence="7" id="KW-0503">Monooxygenase</keyword>
<feature type="region of interest" description="Disordered" evidence="8">
    <location>
        <begin position="324"/>
        <end position="351"/>
    </location>
</feature>
<reference evidence="9" key="3">
    <citation type="submission" date="2010-09" db="EMBL/GenBank/DDBJ databases">
        <title>Annotation of Gaeumannomyces graminis var. tritici R3-111a-1.</title>
        <authorList>
            <consortium name="The Broad Institute Genome Sequencing Platform"/>
            <person name="Ma L.-J."/>
            <person name="Dead R."/>
            <person name="Young S.K."/>
            <person name="Zeng Q."/>
            <person name="Gargeya S."/>
            <person name="Fitzgerald M."/>
            <person name="Haas B."/>
            <person name="Abouelleil A."/>
            <person name="Alvarado L."/>
            <person name="Arachchi H.M."/>
            <person name="Berlin A."/>
            <person name="Brown A."/>
            <person name="Chapman S.B."/>
            <person name="Chen Z."/>
            <person name="Dunbar C."/>
            <person name="Freedman E."/>
            <person name="Gearin G."/>
            <person name="Gellesch M."/>
            <person name="Goldberg J."/>
            <person name="Griggs A."/>
            <person name="Gujja S."/>
            <person name="Heiman D."/>
            <person name="Howarth C."/>
            <person name="Larson L."/>
            <person name="Lui A."/>
            <person name="MacDonald P.J.P."/>
            <person name="Mehta T."/>
            <person name="Montmayeur A."/>
            <person name="Murphy C."/>
            <person name="Neiman D."/>
            <person name="Pearson M."/>
            <person name="Priest M."/>
            <person name="Roberts A."/>
            <person name="Saif S."/>
            <person name="Shea T."/>
            <person name="Shenoy N."/>
            <person name="Sisk P."/>
            <person name="Stolte C."/>
            <person name="Sykes S."/>
            <person name="Yandava C."/>
            <person name="Wortman J."/>
            <person name="Nusbaum C."/>
            <person name="Birren B."/>
        </authorList>
    </citation>
    <scope>NUCLEOTIDE SEQUENCE</scope>
    <source>
        <strain evidence="9">R3-111a-1</strain>
    </source>
</reference>
<keyword evidence="5 6" id="KW-0408">Iron</keyword>
<dbReference type="AlphaFoldDB" id="J3P8J3"/>
<dbReference type="GeneID" id="20350285"/>
<comment type="cofactor">
    <cofactor evidence="1 6">
        <name>heme</name>
        <dbReference type="ChEBI" id="CHEBI:30413"/>
    </cofactor>
</comment>
<keyword evidence="7" id="KW-0560">Oxidoreductase</keyword>
<evidence type="ECO:0000313" key="11">
    <source>
        <dbReference type="Proteomes" id="UP000006039"/>
    </source>
</evidence>
<dbReference type="PRINTS" id="PR00385">
    <property type="entry name" value="P450"/>
</dbReference>
<dbReference type="CDD" id="cd11060">
    <property type="entry name" value="CYP57A1-like"/>
    <property type="match status" value="1"/>
</dbReference>
<evidence type="ECO:0000256" key="4">
    <source>
        <dbReference type="ARBA" id="ARBA00022723"/>
    </source>
</evidence>
<dbReference type="GO" id="GO:0005506">
    <property type="term" value="F:iron ion binding"/>
    <property type="evidence" value="ECO:0007669"/>
    <property type="project" value="InterPro"/>
</dbReference>
<dbReference type="PROSITE" id="PS00086">
    <property type="entry name" value="CYTOCHROME_P450"/>
    <property type="match status" value="1"/>
</dbReference>
<dbReference type="SUPFAM" id="SSF48264">
    <property type="entry name" value="Cytochrome P450"/>
    <property type="match status" value="1"/>
</dbReference>
<dbReference type="PANTHER" id="PTHR24305:SF232">
    <property type="entry name" value="P450, PUTATIVE (EUROFUNG)-RELATED"/>
    <property type="match status" value="1"/>
</dbReference>
<dbReference type="GO" id="GO:0008168">
    <property type="term" value="F:methyltransferase activity"/>
    <property type="evidence" value="ECO:0007669"/>
    <property type="project" value="UniProtKB-KW"/>
</dbReference>
<proteinExistence type="inferred from homology"/>
<keyword evidence="3 6" id="KW-0349">Heme</keyword>
<evidence type="ECO:0000256" key="8">
    <source>
        <dbReference type="SAM" id="MobiDB-lite"/>
    </source>
</evidence>
<dbReference type="GO" id="GO:0032259">
    <property type="term" value="P:methylation"/>
    <property type="evidence" value="ECO:0007669"/>
    <property type="project" value="UniProtKB-KW"/>
</dbReference>
<dbReference type="VEuPathDB" id="FungiDB:GGTG_09827"/>
<evidence type="ECO:0000256" key="5">
    <source>
        <dbReference type="ARBA" id="ARBA00023004"/>
    </source>
</evidence>
<dbReference type="EMBL" id="GL385399">
    <property type="protein sequence ID" value="EJT72976.1"/>
    <property type="molecule type" value="Genomic_DNA"/>
</dbReference>
<evidence type="ECO:0000313" key="10">
    <source>
        <dbReference type="EnsemblFungi" id="EJT72976"/>
    </source>
</evidence>
<evidence type="ECO:0000256" key="3">
    <source>
        <dbReference type="ARBA" id="ARBA00022617"/>
    </source>
</evidence>
<dbReference type="Gene3D" id="1.10.630.10">
    <property type="entry name" value="Cytochrome P450"/>
    <property type="match status" value="1"/>
</dbReference>
<dbReference type="InterPro" id="IPR002401">
    <property type="entry name" value="Cyt_P450_E_grp-I"/>
</dbReference>
<dbReference type="STRING" id="644352.J3P8J3"/>
<gene>
    <name evidence="10" type="primary">20350285</name>
    <name evidence="9" type="ORF">GGTG_09827</name>
</gene>
<reference evidence="9" key="2">
    <citation type="submission" date="2010-07" db="EMBL/GenBank/DDBJ databases">
        <authorList>
            <consortium name="The Broad Institute Genome Sequencing Platform"/>
            <consortium name="Broad Institute Genome Sequencing Center for Infectious Disease"/>
            <person name="Ma L.-J."/>
            <person name="Dead R."/>
            <person name="Young S."/>
            <person name="Zeng Q."/>
            <person name="Koehrsen M."/>
            <person name="Alvarado L."/>
            <person name="Berlin A."/>
            <person name="Chapman S.B."/>
            <person name="Chen Z."/>
            <person name="Freedman E."/>
            <person name="Gellesch M."/>
            <person name="Goldberg J."/>
            <person name="Griggs A."/>
            <person name="Gujja S."/>
            <person name="Heilman E.R."/>
            <person name="Heiman D."/>
            <person name="Hepburn T."/>
            <person name="Howarth C."/>
            <person name="Jen D."/>
            <person name="Larson L."/>
            <person name="Mehta T."/>
            <person name="Neiman D."/>
            <person name="Pearson M."/>
            <person name="Roberts A."/>
            <person name="Saif S."/>
            <person name="Shea T."/>
            <person name="Shenoy N."/>
            <person name="Sisk P."/>
            <person name="Stolte C."/>
            <person name="Sykes S."/>
            <person name="Walk T."/>
            <person name="White J."/>
            <person name="Yandava C."/>
            <person name="Haas B."/>
            <person name="Nusbaum C."/>
            <person name="Birren B."/>
        </authorList>
    </citation>
    <scope>NUCLEOTIDE SEQUENCE</scope>
    <source>
        <strain evidence="9">R3-111a-1</strain>
    </source>
</reference>
<dbReference type="HOGENOM" id="CLU_001570_14_0_1"/>
<reference evidence="11" key="1">
    <citation type="submission" date="2010-07" db="EMBL/GenBank/DDBJ databases">
        <title>The genome sequence of Gaeumannomyces graminis var. tritici strain R3-111a-1.</title>
        <authorList>
            <consortium name="The Broad Institute Genome Sequencing Platform"/>
            <person name="Ma L.-J."/>
            <person name="Dead R."/>
            <person name="Young S."/>
            <person name="Zeng Q."/>
            <person name="Koehrsen M."/>
            <person name="Alvarado L."/>
            <person name="Berlin A."/>
            <person name="Chapman S.B."/>
            <person name="Chen Z."/>
            <person name="Freedman E."/>
            <person name="Gellesch M."/>
            <person name="Goldberg J."/>
            <person name="Griggs A."/>
            <person name="Gujja S."/>
            <person name="Heilman E.R."/>
            <person name="Heiman D."/>
            <person name="Hepburn T."/>
            <person name="Howarth C."/>
            <person name="Jen D."/>
            <person name="Larson L."/>
            <person name="Mehta T."/>
            <person name="Neiman D."/>
            <person name="Pearson M."/>
            <person name="Roberts A."/>
            <person name="Saif S."/>
            <person name="Shea T."/>
            <person name="Shenoy N."/>
            <person name="Sisk P."/>
            <person name="Stolte C."/>
            <person name="Sykes S."/>
            <person name="Walk T."/>
            <person name="White J."/>
            <person name="Yandava C."/>
            <person name="Haas B."/>
            <person name="Nusbaum C."/>
            <person name="Birren B."/>
        </authorList>
    </citation>
    <scope>NUCLEOTIDE SEQUENCE [LARGE SCALE GENOMIC DNA]</scope>
    <source>
        <strain evidence="11">R3-111a-1</strain>
    </source>
</reference>
<protein>
    <submittedName>
        <fullName evidence="9">Pisatin demethylase</fullName>
    </submittedName>
</protein>
<dbReference type="InterPro" id="IPR050121">
    <property type="entry name" value="Cytochrome_P450_monoxygenase"/>
</dbReference>
<comment type="similarity">
    <text evidence="2 7">Belongs to the cytochrome P450 family.</text>
</comment>
<feature type="compositionally biased region" description="Pro residues" evidence="8">
    <location>
        <begin position="327"/>
        <end position="346"/>
    </location>
</feature>
<dbReference type="GO" id="GO:0020037">
    <property type="term" value="F:heme binding"/>
    <property type="evidence" value="ECO:0007669"/>
    <property type="project" value="InterPro"/>
</dbReference>
<dbReference type="GO" id="GO:0004497">
    <property type="term" value="F:monooxygenase activity"/>
    <property type="evidence" value="ECO:0007669"/>
    <property type="project" value="UniProtKB-KW"/>
</dbReference>
<dbReference type="InterPro" id="IPR001128">
    <property type="entry name" value="Cyt_P450"/>
</dbReference>
<dbReference type="Pfam" id="PF00067">
    <property type="entry name" value="p450"/>
    <property type="match status" value="1"/>
</dbReference>
<dbReference type="InterPro" id="IPR017972">
    <property type="entry name" value="Cyt_P450_CS"/>
</dbReference>
<dbReference type="InterPro" id="IPR036396">
    <property type="entry name" value="Cyt_P450_sf"/>
</dbReference>
<reference evidence="10" key="5">
    <citation type="submission" date="2018-04" db="UniProtKB">
        <authorList>
            <consortium name="EnsemblFungi"/>
        </authorList>
    </citation>
    <scope>IDENTIFICATION</scope>
    <source>
        <strain evidence="10">R3-111a-1</strain>
    </source>
</reference>
<dbReference type="RefSeq" id="XP_009225950.1">
    <property type="nucleotide sequence ID" value="XM_009227686.1"/>
</dbReference>
<dbReference type="OrthoDB" id="3934656at2759"/>
<feature type="binding site" description="axial binding residue" evidence="6">
    <location>
        <position position="417"/>
    </location>
    <ligand>
        <name>heme</name>
        <dbReference type="ChEBI" id="CHEBI:30413"/>
    </ligand>
    <ligandPart>
        <name>Fe</name>
        <dbReference type="ChEBI" id="CHEBI:18248"/>
    </ligandPart>
</feature>
<sequence>MHERYGPVVRTGPNNLDLDLPELIKTIYTTDGRWPKTGFYPPASNVVDGKVVYNVFSLCDPAEHARQKRPIAKHYSLPSILQLEGHVDEAILLFCRQLEDRFMTSKDGSFGESFDLGEWISMYAWDVIGQITFSKHFGYLEKGCDFDGHIWLSAIGSDYLAAVSQLPYLDRWIDKNPIFPIGGATRLLAPTLRRFRDRMHGGLDDGHKRTTAAPDFLDRFVQAKAEHPDVVDDGQIVSYLAINMLAGADTTAIAIKAVLYHVLRTPRVRKRLEESLAAAAAAARKPDDEHAVVPTYAEARAVPYLEAAVREAMRLHPAVAMTLPRHVPQPRPDGGASPPPPSPPLVLPDGTVVPPGTSVGMNPYVVGRNRAAFGADADDFRPERSLRAEAEGEAEFAKRLAAMNAADLTFGAGSHVCLGRHLGLVEVYKVVATLFASYEMGMVRPEKEWWTRNGFFLRQKGLNVRMRRRDCVVV</sequence>
<dbReference type="GO" id="GO:0016705">
    <property type="term" value="F:oxidoreductase activity, acting on paired donors, with incorporation or reduction of molecular oxygen"/>
    <property type="evidence" value="ECO:0007669"/>
    <property type="project" value="InterPro"/>
</dbReference>
<evidence type="ECO:0000256" key="7">
    <source>
        <dbReference type="RuleBase" id="RU000461"/>
    </source>
</evidence>
<dbReference type="PRINTS" id="PR00463">
    <property type="entry name" value="EP450I"/>
</dbReference>
<evidence type="ECO:0000256" key="1">
    <source>
        <dbReference type="ARBA" id="ARBA00001971"/>
    </source>
</evidence>
<keyword evidence="9" id="KW-0489">Methyltransferase</keyword>
<keyword evidence="4 6" id="KW-0479">Metal-binding</keyword>
<name>J3P8J3_GAET3</name>
<organism evidence="9">
    <name type="scientific">Gaeumannomyces tritici (strain R3-111a-1)</name>
    <name type="common">Wheat and barley take-all root rot fungus</name>
    <name type="synonym">Gaeumannomyces graminis var. tritici</name>
    <dbReference type="NCBI Taxonomy" id="644352"/>
    <lineage>
        <taxon>Eukaryota</taxon>
        <taxon>Fungi</taxon>
        <taxon>Dikarya</taxon>
        <taxon>Ascomycota</taxon>
        <taxon>Pezizomycotina</taxon>
        <taxon>Sordariomycetes</taxon>
        <taxon>Sordariomycetidae</taxon>
        <taxon>Magnaporthales</taxon>
        <taxon>Magnaporthaceae</taxon>
        <taxon>Gaeumannomyces</taxon>
    </lineage>
</organism>
<dbReference type="PANTHER" id="PTHR24305">
    <property type="entry name" value="CYTOCHROME P450"/>
    <property type="match status" value="1"/>
</dbReference>
<dbReference type="eggNOG" id="KOG0157">
    <property type="taxonomic scope" value="Eukaryota"/>
</dbReference>
<accession>J3P8J3</accession>
<evidence type="ECO:0000256" key="2">
    <source>
        <dbReference type="ARBA" id="ARBA00010617"/>
    </source>
</evidence>
<evidence type="ECO:0000256" key="6">
    <source>
        <dbReference type="PIRSR" id="PIRSR602401-1"/>
    </source>
</evidence>
<evidence type="ECO:0000313" key="9">
    <source>
        <dbReference type="EMBL" id="EJT72976.1"/>
    </source>
</evidence>
<reference evidence="10" key="4">
    <citation type="journal article" date="2015" name="G3 (Bethesda)">
        <title>Genome sequences of three phytopathogenic species of the Magnaporthaceae family of fungi.</title>
        <authorList>
            <person name="Okagaki L.H."/>
            <person name="Nunes C.C."/>
            <person name="Sailsbery J."/>
            <person name="Clay B."/>
            <person name="Brown D."/>
            <person name="John T."/>
            <person name="Oh Y."/>
            <person name="Young N."/>
            <person name="Fitzgerald M."/>
            <person name="Haas B.J."/>
            <person name="Zeng Q."/>
            <person name="Young S."/>
            <person name="Adiconis X."/>
            <person name="Fan L."/>
            <person name="Levin J.Z."/>
            <person name="Mitchell T.K."/>
            <person name="Okubara P.A."/>
            <person name="Farman M.L."/>
            <person name="Kohn L.M."/>
            <person name="Birren B."/>
            <person name="Ma L.-J."/>
            <person name="Dean R.A."/>
        </authorList>
    </citation>
    <scope>NUCLEOTIDE SEQUENCE</scope>
    <source>
        <strain evidence="10">R3-111a-1</strain>
    </source>
</reference>
<keyword evidence="9" id="KW-0808">Transferase</keyword>
<dbReference type="EnsemblFungi" id="EJT72976">
    <property type="protein sequence ID" value="EJT72976"/>
    <property type="gene ID" value="GGTG_09827"/>
</dbReference>
<dbReference type="Proteomes" id="UP000006039">
    <property type="component" value="Unassembled WGS sequence"/>
</dbReference>
<keyword evidence="11" id="KW-1185">Reference proteome</keyword>